<comment type="caution">
    <text evidence="2">The sequence shown here is derived from an EMBL/GenBank/DDBJ whole genome shotgun (WGS) entry which is preliminary data.</text>
</comment>
<reference evidence="2 3" key="1">
    <citation type="submission" date="2015-06" db="EMBL/GenBank/DDBJ databases">
        <title>New insights into the roles of widespread benthic archaea in carbon and nitrogen cycling.</title>
        <authorList>
            <person name="Lazar C.S."/>
            <person name="Baker B.J."/>
            <person name="Seitz K.W."/>
            <person name="Hyde A.S."/>
            <person name="Dick G.J."/>
            <person name="Hinrichs K.-U."/>
            <person name="Teske A.P."/>
        </authorList>
    </citation>
    <scope>NUCLEOTIDE SEQUENCE [LARGE SCALE GENOMIC DNA]</scope>
    <source>
        <strain evidence="2">DG-45</strain>
    </source>
</reference>
<name>A0A0M0BM37_9ARCH</name>
<dbReference type="PANTHER" id="PTHR40112:SF1">
    <property type="entry name" value="H2HPP ISOMERASE"/>
    <property type="match status" value="1"/>
</dbReference>
<dbReference type="CDD" id="cd02238">
    <property type="entry name" value="cupin_KdgF"/>
    <property type="match status" value="1"/>
</dbReference>
<dbReference type="Pfam" id="PF07883">
    <property type="entry name" value="Cupin_2"/>
    <property type="match status" value="1"/>
</dbReference>
<dbReference type="InterPro" id="IPR052535">
    <property type="entry name" value="Bacilysin_H2HPP_isomerase"/>
</dbReference>
<evidence type="ECO:0000313" key="3">
    <source>
        <dbReference type="Proteomes" id="UP000037210"/>
    </source>
</evidence>
<dbReference type="AlphaFoldDB" id="A0A0M0BM37"/>
<dbReference type="PANTHER" id="PTHR40112">
    <property type="entry name" value="H2HPP ISOMERASE"/>
    <property type="match status" value="1"/>
</dbReference>
<gene>
    <name evidence="2" type="ORF">AC482_05945</name>
</gene>
<dbReference type="PIRSF" id="PIRSF029883">
    <property type="entry name" value="KdgF"/>
    <property type="match status" value="1"/>
</dbReference>
<accession>A0A0M0BM37</accession>
<dbReference type="Proteomes" id="UP000037210">
    <property type="component" value="Unassembled WGS sequence"/>
</dbReference>
<feature type="domain" description="Cupin type-2" evidence="1">
    <location>
        <begin position="8"/>
        <end position="63"/>
    </location>
</feature>
<proteinExistence type="predicted"/>
<dbReference type="InterPro" id="IPR011051">
    <property type="entry name" value="RmlC_Cupin_sf"/>
</dbReference>
<dbReference type="Gene3D" id="2.60.120.10">
    <property type="entry name" value="Jelly Rolls"/>
    <property type="match status" value="1"/>
</dbReference>
<dbReference type="SUPFAM" id="SSF51182">
    <property type="entry name" value="RmlC-like cupins"/>
    <property type="match status" value="1"/>
</dbReference>
<dbReference type="InterPro" id="IPR014710">
    <property type="entry name" value="RmlC-like_jellyroll"/>
</dbReference>
<protein>
    <recommendedName>
        <fullName evidence="1">Cupin type-2 domain-containing protein</fullName>
    </recommendedName>
</protein>
<dbReference type="EMBL" id="LFWZ01000056">
    <property type="protein sequence ID" value="KON29657.1"/>
    <property type="molecule type" value="Genomic_DNA"/>
</dbReference>
<evidence type="ECO:0000259" key="1">
    <source>
        <dbReference type="Pfam" id="PF07883"/>
    </source>
</evidence>
<dbReference type="InterPro" id="IPR013096">
    <property type="entry name" value="Cupin_2"/>
</dbReference>
<organism evidence="2 3">
    <name type="scientific">miscellaneous Crenarchaeota group-15 archaeon DG-45</name>
    <dbReference type="NCBI Taxonomy" id="1685127"/>
    <lineage>
        <taxon>Archaea</taxon>
        <taxon>Candidatus Bathyarchaeota</taxon>
        <taxon>MCG-15</taxon>
    </lineage>
</organism>
<sequence>MAAQVFLKRGCVVASHRHESEQLTYILEGSLEFTLPSGKVRVGEGQVLVIPSNMEHGAMALEDTLDLDIFSPIREGWLTGQDHYLRRER</sequence>
<dbReference type="InterPro" id="IPR025499">
    <property type="entry name" value="KdgF"/>
</dbReference>
<evidence type="ECO:0000313" key="2">
    <source>
        <dbReference type="EMBL" id="KON29657.1"/>
    </source>
</evidence>